<dbReference type="PROSITE" id="PS51273">
    <property type="entry name" value="GATASE_TYPE_1"/>
    <property type="match status" value="1"/>
</dbReference>
<dbReference type="GO" id="GO:0000107">
    <property type="term" value="F:imidazoleglycerol-phosphate synthase activity"/>
    <property type="evidence" value="ECO:0007669"/>
    <property type="project" value="UniProtKB-UniRule"/>
</dbReference>
<evidence type="ECO:0000256" key="4">
    <source>
        <dbReference type="ARBA" id="ARBA00022801"/>
    </source>
</evidence>
<name>A0AAD0RUW8_9NEIS</name>
<dbReference type="GO" id="GO:0005737">
    <property type="term" value="C:cytoplasm"/>
    <property type="evidence" value="ECO:0007669"/>
    <property type="project" value="UniProtKB-SubCell"/>
</dbReference>
<feature type="domain" description="Glutamine amidotransferase" evidence="12">
    <location>
        <begin position="7"/>
        <end position="200"/>
    </location>
</feature>
<dbReference type="EMBL" id="CP031968">
    <property type="protein sequence ID" value="AXT48967.1"/>
    <property type="molecule type" value="Genomic_DNA"/>
</dbReference>
<feature type="active site" description="Nucleophile" evidence="10 11">
    <location>
        <position position="82"/>
    </location>
</feature>
<comment type="catalytic activity">
    <reaction evidence="9 10">
        <text>L-glutamine + H2O = L-glutamate + NH4(+)</text>
        <dbReference type="Rhea" id="RHEA:15889"/>
        <dbReference type="ChEBI" id="CHEBI:15377"/>
        <dbReference type="ChEBI" id="CHEBI:28938"/>
        <dbReference type="ChEBI" id="CHEBI:29985"/>
        <dbReference type="ChEBI" id="CHEBI:58359"/>
        <dbReference type="EC" id="3.5.1.2"/>
    </reaction>
</comment>
<evidence type="ECO:0000313" key="13">
    <source>
        <dbReference type="EMBL" id="AXT48967.1"/>
    </source>
</evidence>
<gene>
    <name evidence="10 13" type="primary">hisH</name>
    <name evidence="13" type="ORF">D1345_23630</name>
</gene>
<dbReference type="InterPro" id="IPR029062">
    <property type="entry name" value="Class_I_gatase-like"/>
</dbReference>
<dbReference type="Pfam" id="PF00117">
    <property type="entry name" value="GATase"/>
    <property type="match status" value="1"/>
</dbReference>
<dbReference type="CDD" id="cd01748">
    <property type="entry name" value="GATase1_IGP_Synthase"/>
    <property type="match status" value="1"/>
</dbReference>
<dbReference type="HAMAP" id="MF_00278">
    <property type="entry name" value="HisH"/>
    <property type="match status" value="1"/>
</dbReference>
<comment type="pathway">
    <text evidence="1 10">Amino-acid biosynthesis; L-histidine biosynthesis; L-histidine from 5-phospho-alpha-D-ribose 1-diphosphate: step 5/9.</text>
</comment>
<evidence type="ECO:0000256" key="6">
    <source>
        <dbReference type="ARBA" id="ARBA00023102"/>
    </source>
</evidence>
<evidence type="ECO:0000259" key="12">
    <source>
        <dbReference type="Pfam" id="PF00117"/>
    </source>
</evidence>
<comment type="subcellular location">
    <subcellularLocation>
        <location evidence="10">Cytoplasm</location>
    </subcellularLocation>
</comment>
<comment type="function">
    <text evidence="10">IGPS catalyzes the conversion of PRFAR and glutamine to IGP, AICAR and glutamate. The HisH subunit catalyzes the hydrolysis of glutamine to glutamate and ammonia as part of the synthesis of IGP and AICAR. The resulting ammonia molecule is channeled to the active site of HisF.</text>
</comment>
<evidence type="ECO:0000256" key="5">
    <source>
        <dbReference type="ARBA" id="ARBA00022962"/>
    </source>
</evidence>
<dbReference type="GO" id="GO:0000105">
    <property type="term" value="P:L-histidine biosynthetic process"/>
    <property type="evidence" value="ECO:0007669"/>
    <property type="project" value="UniProtKB-UniRule"/>
</dbReference>
<evidence type="ECO:0000256" key="7">
    <source>
        <dbReference type="ARBA" id="ARBA00023239"/>
    </source>
</evidence>
<organism evidence="13 14">
    <name type="scientific">Chromobacterium rhizoryzae</name>
    <dbReference type="NCBI Taxonomy" id="1778675"/>
    <lineage>
        <taxon>Bacteria</taxon>
        <taxon>Pseudomonadati</taxon>
        <taxon>Pseudomonadota</taxon>
        <taxon>Betaproteobacteria</taxon>
        <taxon>Neisseriales</taxon>
        <taxon>Chromobacteriaceae</taxon>
        <taxon>Chromobacterium</taxon>
    </lineage>
</organism>
<keyword evidence="6 10" id="KW-0368">Histidine biosynthesis</keyword>
<keyword evidence="5 10" id="KW-0315">Glutamine amidotransferase</keyword>
<reference evidence="13 14" key="1">
    <citation type="submission" date="2018-08" db="EMBL/GenBank/DDBJ databases">
        <title>Complete genome sequence of JP2-74.</title>
        <authorList>
            <person name="Wu L."/>
        </authorList>
    </citation>
    <scope>NUCLEOTIDE SEQUENCE [LARGE SCALE GENOMIC DNA]</scope>
    <source>
        <strain evidence="13 14">JP2-74</strain>
    </source>
</reference>
<dbReference type="GO" id="GO:0004359">
    <property type="term" value="F:glutaminase activity"/>
    <property type="evidence" value="ECO:0007669"/>
    <property type="project" value="UniProtKB-EC"/>
</dbReference>
<evidence type="ECO:0000313" key="14">
    <source>
        <dbReference type="Proteomes" id="UP000259465"/>
    </source>
</evidence>
<dbReference type="Proteomes" id="UP000259465">
    <property type="component" value="Chromosome"/>
</dbReference>
<comment type="catalytic activity">
    <reaction evidence="8 10">
        <text>5-[(5-phospho-1-deoxy-D-ribulos-1-ylimino)methylamino]-1-(5-phospho-beta-D-ribosyl)imidazole-4-carboxamide + L-glutamine = D-erythro-1-(imidazol-4-yl)glycerol 3-phosphate + 5-amino-1-(5-phospho-beta-D-ribosyl)imidazole-4-carboxamide + L-glutamate + H(+)</text>
        <dbReference type="Rhea" id="RHEA:24793"/>
        <dbReference type="ChEBI" id="CHEBI:15378"/>
        <dbReference type="ChEBI" id="CHEBI:29985"/>
        <dbReference type="ChEBI" id="CHEBI:58278"/>
        <dbReference type="ChEBI" id="CHEBI:58359"/>
        <dbReference type="ChEBI" id="CHEBI:58475"/>
        <dbReference type="ChEBI" id="CHEBI:58525"/>
        <dbReference type="EC" id="4.3.2.10"/>
    </reaction>
</comment>
<evidence type="ECO:0000256" key="1">
    <source>
        <dbReference type="ARBA" id="ARBA00005091"/>
    </source>
</evidence>
<accession>A0AAD0RUW8</accession>
<dbReference type="EC" id="3.5.1.2" evidence="10"/>
<keyword evidence="7 10" id="KW-0456">Lyase</keyword>
<dbReference type="KEGG" id="crz:D1345_23630"/>
<dbReference type="RefSeq" id="WP_107732989.1">
    <property type="nucleotide sequence ID" value="NZ_CP031968.1"/>
</dbReference>
<dbReference type="InterPro" id="IPR017926">
    <property type="entry name" value="GATASE"/>
</dbReference>
<keyword evidence="4 10" id="KW-0378">Hydrolase</keyword>
<dbReference type="PIRSF" id="PIRSF000495">
    <property type="entry name" value="Amidotransf_hisH"/>
    <property type="match status" value="1"/>
</dbReference>
<protein>
    <recommendedName>
        <fullName evidence="10">Imidazole glycerol phosphate synthase subunit HisH</fullName>
        <ecNumber evidence="10">4.3.2.10</ecNumber>
    </recommendedName>
    <alternativeName>
        <fullName evidence="10">IGP synthase glutaminase subunit</fullName>
        <ecNumber evidence="10">3.5.1.2</ecNumber>
    </alternativeName>
    <alternativeName>
        <fullName evidence="10">IGP synthase subunit HisH</fullName>
    </alternativeName>
    <alternativeName>
        <fullName evidence="10">ImGP synthase subunit HisH</fullName>
        <shortName evidence="10">IGPS subunit HisH</shortName>
    </alternativeName>
</protein>
<proteinExistence type="inferred from homology"/>
<dbReference type="Gene3D" id="3.40.50.880">
    <property type="match status" value="1"/>
</dbReference>
<evidence type="ECO:0000256" key="11">
    <source>
        <dbReference type="PIRSR" id="PIRSR000495-1"/>
    </source>
</evidence>
<evidence type="ECO:0000256" key="10">
    <source>
        <dbReference type="HAMAP-Rule" id="MF_00278"/>
    </source>
</evidence>
<keyword evidence="3 10" id="KW-0028">Amino-acid biosynthesis</keyword>
<dbReference type="PANTHER" id="PTHR42701">
    <property type="entry name" value="IMIDAZOLE GLYCEROL PHOSPHATE SYNTHASE SUBUNIT HISH"/>
    <property type="match status" value="1"/>
</dbReference>
<dbReference type="SUPFAM" id="SSF52317">
    <property type="entry name" value="Class I glutamine amidotransferase-like"/>
    <property type="match status" value="1"/>
</dbReference>
<feature type="active site" evidence="10 11">
    <location>
        <position position="195"/>
    </location>
</feature>
<keyword evidence="10" id="KW-0963">Cytoplasm</keyword>
<evidence type="ECO:0000256" key="3">
    <source>
        <dbReference type="ARBA" id="ARBA00022605"/>
    </source>
</evidence>
<keyword evidence="14" id="KW-1185">Reference proteome</keyword>
<dbReference type="PANTHER" id="PTHR42701:SF1">
    <property type="entry name" value="IMIDAZOLE GLYCEROL PHOSPHATE SYNTHASE SUBUNIT HISH"/>
    <property type="match status" value="1"/>
</dbReference>
<comment type="subunit">
    <text evidence="2 10">Heterodimer of HisH and HisF.</text>
</comment>
<evidence type="ECO:0000256" key="2">
    <source>
        <dbReference type="ARBA" id="ARBA00011152"/>
    </source>
</evidence>
<sequence>MPKRVTIVDYGIGNIFSVTRAFQHCGAEVLLTDNPRDILEASSLVLPGVGAFSNGMDGLRQRSLIDPLQEYAASGRPMLGICLGMQMLFSESTEFGIHAGLNIIEGKIHPIHSQVIEGKHLKVPHIGWGVLQSAEEASWDNTILNRLDIGDSCYFVHSFMAVPDNPKYRLADTKYGSVNICATVAKGNIYGCQFHPEKSGLVGLNIIRGFLEI</sequence>
<dbReference type="EC" id="4.3.2.10" evidence="10"/>
<dbReference type="GO" id="GO:0016829">
    <property type="term" value="F:lyase activity"/>
    <property type="evidence" value="ECO:0007669"/>
    <property type="project" value="UniProtKB-KW"/>
</dbReference>
<dbReference type="AlphaFoldDB" id="A0AAD0RUW8"/>
<dbReference type="InterPro" id="IPR010139">
    <property type="entry name" value="Imidazole-glycPsynth_HisH"/>
</dbReference>
<feature type="active site" evidence="10 11">
    <location>
        <position position="197"/>
    </location>
</feature>
<evidence type="ECO:0000256" key="8">
    <source>
        <dbReference type="ARBA" id="ARBA00047838"/>
    </source>
</evidence>
<evidence type="ECO:0000256" key="9">
    <source>
        <dbReference type="ARBA" id="ARBA00049534"/>
    </source>
</evidence>
<dbReference type="NCBIfam" id="TIGR01855">
    <property type="entry name" value="IMP_synth_hisH"/>
    <property type="match status" value="1"/>
</dbReference>